<comment type="caution">
    <text evidence="3">The sequence shown here is derived from an EMBL/GenBank/DDBJ whole genome shotgun (WGS) entry which is preliminary data.</text>
</comment>
<dbReference type="AlphaFoldDB" id="A0A9P8XS24"/>
<evidence type="ECO:0000256" key="1">
    <source>
        <dbReference type="SAM" id="SignalP"/>
    </source>
</evidence>
<evidence type="ECO:0000313" key="3">
    <source>
        <dbReference type="EMBL" id="KAH7014379.1"/>
    </source>
</evidence>
<name>A0A9P8XS24_9PEZI</name>
<dbReference type="GeneID" id="70185335"/>
<dbReference type="SMART" id="SM00321">
    <property type="entry name" value="WSC"/>
    <property type="match status" value="1"/>
</dbReference>
<sequence>MKSTFAIISLGAASAIAASASDSTPETYLGCYSAIDEGMFEGQTEPFNSHGQCAKVCRTQGAAIAVPRGSVCLCGNTVPAASALVSEDKCNIPCPGFDAVTCSGENAFSVFKSGVKVDGSGEAEGETYPVTYVSTDVTGYTTTITNYPVTTTASSQVVVTTTGTPSSVFYPTAGNATTSAPQTTSSIPVAGAVSARVLSGSVGAGVLGLAVAYNLF</sequence>
<dbReference type="OrthoDB" id="2019572at2759"/>
<dbReference type="InterPro" id="IPR002889">
    <property type="entry name" value="WSC_carb-bd"/>
</dbReference>
<protein>
    <recommendedName>
        <fullName evidence="2">WSC domain-containing protein</fullName>
    </recommendedName>
</protein>
<dbReference type="PROSITE" id="PS51212">
    <property type="entry name" value="WSC"/>
    <property type="match status" value="1"/>
</dbReference>
<feature type="chain" id="PRO_5040321538" description="WSC domain-containing protein" evidence="1">
    <location>
        <begin position="21"/>
        <end position="216"/>
    </location>
</feature>
<feature type="domain" description="WSC" evidence="2">
    <location>
        <begin position="25"/>
        <end position="114"/>
    </location>
</feature>
<dbReference type="Proteomes" id="UP000756346">
    <property type="component" value="Unassembled WGS sequence"/>
</dbReference>
<evidence type="ECO:0000259" key="2">
    <source>
        <dbReference type="PROSITE" id="PS51212"/>
    </source>
</evidence>
<keyword evidence="1" id="KW-0732">Signal</keyword>
<dbReference type="Pfam" id="PF01822">
    <property type="entry name" value="WSC"/>
    <property type="match status" value="1"/>
</dbReference>
<organism evidence="3 4">
    <name type="scientific">Microdochium trichocladiopsis</name>
    <dbReference type="NCBI Taxonomy" id="1682393"/>
    <lineage>
        <taxon>Eukaryota</taxon>
        <taxon>Fungi</taxon>
        <taxon>Dikarya</taxon>
        <taxon>Ascomycota</taxon>
        <taxon>Pezizomycotina</taxon>
        <taxon>Sordariomycetes</taxon>
        <taxon>Xylariomycetidae</taxon>
        <taxon>Xylariales</taxon>
        <taxon>Microdochiaceae</taxon>
        <taxon>Microdochium</taxon>
    </lineage>
</organism>
<gene>
    <name evidence="3" type="ORF">B0I36DRAFT_338645</name>
</gene>
<evidence type="ECO:0000313" key="4">
    <source>
        <dbReference type="Proteomes" id="UP000756346"/>
    </source>
</evidence>
<reference evidence="3" key="1">
    <citation type="journal article" date="2021" name="Nat. Commun.">
        <title>Genetic determinants of endophytism in the Arabidopsis root mycobiome.</title>
        <authorList>
            <person name="Mesny F."/>
            <person name="Miyauchi S."/>
            <person name="Thiergart T."/>
            <person name="Pickel B."/>
            <person name="Atanasova L."/>
            <person name="Karlsson M."/>
            <person name="Huettel B."/>
            <person name="Barry K.W."/>
            <person name="Haridas S."/>
            <person name="Chen C."/>
            <person name="Bauer D."/>
            <person name="Andreopoulos W."/>
            <person name="Pangilinan J."/>
            <person name="LaButti K."/>
            <person name="Riley R."/>
            <person name="Lipzen A."/>
            <person name="Clum A."/>
            <person name="Drula E."/>
            <person name="Henrissat B."/>
            <person name="Kohler A."/>
            <person name="Grigoriev I.V."/>
            <person name="Martin F.M."/>
            <person name="Hacquard S."/>
        </authorList>
    </citation>
    <scope>NUCLEOTIDE SEQUENCE</scope>
    <source>
        <strain evidence="3">MPI-CAGE-CH-0230</strain>
    </source>
</reference>
<keyword evidence="4" id="KW-1185">Reference proteome</keyword>
<feature type="signal peptide" evidence="1">
    <location>
        <begin position="1"/>
        <end position="20"/>
    </location>
</feature>
<dbReference type="RefSeq" id="XP_046005346.1">
    <property type="nucleotide sequence ID" value="XM_046155789.1"/>
</dbReference>
<accession>A0A9P8XS24</accession>
<dbReference type="EMBL" id="JAGTJQ010000013">
    <property type="protein sequence ID" value="KAH7014379.1"/>
    <property type="molecule type" value="Genomic_DNA"/>
</dbReference>
<proteinExistence type="predicted"/>